<comment type="cofactor">
    <cofactor evidence="11">
        <name>Mg(2+)</name>
        <dbReference type="ChEBI" id="CHEBI:18420"/>
    </cofactor>
    <cofactor evidence="11">
        <name>Mn(2+)</name>
        <dbReference type="ChEBI" id="CHEBI:29035"/>
    </cofactor>
</comment>
<feature type="active site" description="N6-AMP-lysine intermediate" evidence="11">
    <location>
        <position position="113"/>
    </location>
</feature>
<reference evidence="13 14" key="1">
    <citation type="submission" date="2017-03" db="EMBL/GenBank/DDBJ databases">
        <title>Draft Genome sequence of Marispirochaeta sp. strain JC444.</title>
        <authorList>
            <person name="Shivani Y."/>
            <person name="Subhash Y."/>
            <person name="Sasikala C."/>
            <person name="Ramana C."/>
        </authorList>
    </citation>
    <scope>NUCLEOTIDE SEQUENCE [LARGE SCALE GENOMIC DNA]</scope>
    <source>
        <strain evidence="13 14">JC444</strain>
    </source>
</reference>
<feature type="binding site" evidence="11">
    <location>
        <position position="434"/>
    </location>
    <ligand>
        <name>Zn(2+)</name>
        <dbReference type="ChEBI" id="CHEBI:29105"/>
    </ligand>
</feature>
<feature type="binding site" evidence="11">
    <location>
        <position position="439"/>
    </location>
    <ligand>
        <name>Zn(2+)</name>
        <dbReference type="ChEBI" id="CHEBI:29105"/>
    </ligand>
</feature>
<keyword evidence="14" id="KW-1185">Reference proteome</keyword>
<dbReference type="Pfam" id="PF00533">
    <property type="entry name" value="BRCT"/>
    <property type="match status" value="1"/>
</dbReference>
<dbReference type="EMBL" id="MWQY01000001">
    <property type="protein sequence ID" value="ORC38325.1"/>
    <property type="molecule type" value="Genomic_DNA"/>
</dbReference>
<gene>
    <name evidence="11" type="primary">ligA</name>
    <name evidence="13" type="ORF">B4O97_00780</name>
</gene>
<proteinExistence type="inferred from homology"/>
<dbReference type="Pfam" id="PF14520">
    <property type="entry name" value="HHH_5"/>
    <property type="match status" value="2"/>
</dbReference>
<organism evidence="13 14">
    <name type="scientific">Marispirochaeta aestuarii</name>
    <dbReference type="NCBI Taxonomy" id="1963862"/>
    <lineage>
        <taxon>Bacteria</taxon>
        <taxon>Pseudomonadati</taxon>
        <taxon>Spirochaetota</taxon>
        <taxon>Spirochaetia</taxon>
        <taxon>Spirochaetales</taxon>
        <taxon>Spirochaetaceae</taxon>
        <taxon>Marispirochaeta</taxon>
    </lineage>
</organism>
<evidence type="ECO:0000256" key="11">
    <source>
        <dbReference type="HAMAP-Rule" id="MF_01588"/>
    </source>
</evidence>
<sequence>MPDPKQEIDSLSEKLLAWQHEYYQLARPSVSDTEYDRVFDRLQELEKKHPELKKPDSPTLRVGSDLSAELPEVEHTIPVLSLDKAYSAAEVDAWVAKTAKNAEEELSFVVEEKIDGASIVLYYENGVLARGVTRGNGRVGNDVSANIRTIRSVPLRLSQPVSIAVRGEVFLPLDRFDEINAEQEVPFANPRNLAAGTLRRKKSSEVARVPLEIFVYEGYMSGSEEEPFDQHHLVLDYLLSLGFKVNPRLGIFGSACEGPVFRTGSGLEFSSGPLEAVGPFLERMNRGRSGLGYEIDGLVIKVNELAPRERLGYTGHHPRWAIAYKFESPQAVSTVESIDVQVGRTGRITPVARIKPVRIGGSTVSNVTLHNQQYIEALELSAGDQVAVSKRGDVIPAVEKVIEKGESSAPVWAMPETCPSCGEDLSLRGAHHFCTNRRCPDQVRGRINFFIARDQMDIDGLGPETAAVLMDEGLVAGIEDLYTFETEKLNGLPGFGEKKIDLIRRGIEESKKRPFRIVLPSLGIPDLGQKAAELLIEAGFRDIDSLLEAADNRQEERLAEIHGIGEKTAASILESLRDPEIRGQIDALRRAGLNFREEETETHRQLPRIFEGQVWCVTGSFENFKPRSKAMEEVKLRGGRAVGSITGSVSHLLAGEGAGSKLKKARELGIRIVDEDEFLKLLGPERES</sequence>
<evidence type="ECO:0000256" key="3">
    <source>
        <dbReference type="ARBA" id="ARBA00022705"/>
    </source>
</evidence>
<dbReference type="GO" id="GO:0046872">
    <property type="term" value="F:metal ion binding"/>
    <property type="evidence" value="ECO:0007669"/>
    <property type="project" value="UniProtKB-KW"/>
</dbReference>
<evidence type="ECO:0000259" key="12">
    <source>
        <dbReference type="PROSITE" id="PS50172"/>
    </source>
</evidence>
<dbReference type="InterPro" id="IPR004150">
    <property type="entry name" value="NAD_DNA_ligase_OB"/>
</dbReference>
<accession>A0A1Y1S3S8</accession>
<dbReference type="GO" id="GO:0006281">
    <property type="term" value="P:DNA repair"/>
    <property type="evidence" value="ECO:0007669"/>
    <property type="project" value="UniProtKB-KW"/>
</dbReference>
<feature type="binding site" evidence="11">
    <location>
        <position position="111"/>
    </location>
    <ligand>
        <name>NAD(+)</name>
        <dbReference type="ChEBI" id="CHEBI:57540"/>
    </ligand>
</feature>
<feature type="binding site" evidence="11">
    <location>
        <position position="134"/>
    </location>
    <ligand>
        <name>NAD(+)</name>
        <dbReference type="ChEBI" id="CHEBI:57540"/>
    </ligand>
</feature>
<evidence type="ECO:0000256" key="7">
    <source>
        <dbReference type="ARBA" id="ARBA00022842"/>
    </source>
</evidence>
<dbReference type="RefSeq" id="WP_083047340.1">
    <property type="nucleotide sequence ID" value="NZ_MWQY01000001.1"/>
</dbReference>
<dbReference type="NCBIfam" id="NF005932">
    <property type="entry name" value="PRK07956.1"/>
    <property type="match status" value="1"/>
</dbReference>
<dbReference type="GO" id="GO:0006260">
    <property type="term" value="P:DNA replication"/>
    <property type="evidence" value="ECO:0007669"/>
    <property type="project" value="UniProtKB-KW"/>
</dbReference>
<feature type="domain" description="BRCT" evidence="12">
    <location>
        <begin position="605"/>
        <end position="688"/>
    </location>
</feature>
<keyword evidence="4 11" id="KW-0479">Metal-binding</keyword>
<dbReference type="Pfam" id="PF01653">
    <property type="entry name" value="DNA_ligase_aden"/>
    <property type="match status" value="1"/>
</dbReference>
<dbReference type="SMART" id="SM00532">
    <property type="entry name" value="LIGANc"/>
    <property type="match status" value="1"/>
</dbReference>
<keyword evidence="2 11" id="KW-0436">Ligase</keyword>
<dbReference type="SUPFAM" id="SSF47781">
    <property type="entry name" value="RuvA domain 2-like"/>
    <property type="match status" value="1"/>
</dbReference>
<name>A0A1Y1S3S8_9SPIO</name>
<comment type="similarity">
    <text evidence="11">Belongs to the NAD-dependent DNA ligase family. LigA subfamily.</text>
</comment>
<dbReference type="Pfam" id="PF03120">
    <property type="entry name" value="OB_DNA_ligase"/>
    <property type="match status" value="1"/>
</dbReference>
<feature type="binding site" evidence="11">
    <location>
        <position position="325"/>
    </location>
    <ligand>
        <name>NAD(+)</name>
        <dbReference type="ChEBI" id="CHEBI:57540"/>
    </ligand>
</feature>
<dbReference type="SUPFAM" id="SSF52113">
    <property type="entry name" value="BRCT domain"/>
    <property type="match status" value="1"/>
</dbReference>
<dbReference type="CDD" id="cd17748">
    <property type="entry name" value="BRCT_DNA_ligase_like"/>
    <property type="match status" value="1"/>
</dbReference>
<evidence type="ECO:0000256" key="6">
    <source>
        <dbReference type="ARBA" id="ARBA00022833"/>
    </source>
</evidence>
<feature type="binding site" evidence="11">
    <location>
        <begin position="32"/>
        <end position="36"/>
    </location>
    <ligand>
        <name>NAD(+)</name>
        <dbReference type="ChEBI" id="CHEBI:57540"/>
    </ligand>
</feature>
<dbReference type="InterPro" id="IPR012340">
    <property type="entry name" value="NA-bd_OB-fold"/>
</dbReference>
<keyword evidence="7 11" id="KW-0460">Magnesium</keyword>
<dbReference type="Gene3D" id="1.10.150.20">
    <property type="entry name" value="5' to 3' exonuclease, C-terminal subdomain"/>
    <property type="match status" value="2"/>
</dbReference>
<feature type="binding site" evidence="11">
    <location>
        <position position="421"/>
    </location>
    <ligand>
        <name>Zn(2+)</name>
        <dbReference type="ChEBI" id="CHEBI:29105"/>
    </ligand>
</feature>
<dbReference type="GO" id="GO:0003911">
    <property type="term" value="F:DNA ligase (NAD+) activity"/>
    <property type="evidence" value="ECO:0007669"/>
    <property type="project" value="UniProtKB-UniRule"/>
</dbReference>
<comment type="function">
    <text evidence="1 11">DNA ligase that catalyzes the formation of phosphodiester linkages between 5'-phosphoryl and 3'-hydroxyl groups in double-stranded DNA using NAD as a coenzyme and as the energy source for the reaction. It is essential for DNA replication and repair of damaged DNA.</text>
</comment>
<dbReference type="NCBIfam" id="TIGR00575">
    <property type="entry name" value="dnlj"/>
    <property type="match status" value="1"/>
</dbReference>
<dbReference type="SMART" id="SM00292">
    <property type="entry name" value="BRCT"/>
    <property type="match status" value="1"/>
</dbReference>
<dbReference type="PANTHER" id="PTHR23389">
    <property type="entry name" value="CHROMOSOME TRANSMISSION FIDELITY FACTOR 18"/>
    <property type="match status" value="1"/>
</dbReference>
<dbReference type="InterPro" id="IPR013839">
    <property type="entry name" value="DNAligase_adenylation"/>
</dbReference>
<dbReference type="Gene3D" id="1.10.287.610">
    <property type="entry name" value="Helix hairpin bin"/>
    <property type="match status" value="1"/>
</dbReference>
<evidence type="ECO:0000256" key="10">
    <source>
        <dbReference type="ARBA" id="ARBA00034005"/>
    </source>
</evidence>
<dbReference type="HAMAP" id="MF_01588">
    <property type="entry name" value="DNA_ligase_A"/>
    <property type="match status" value="1"/>
</dbReference>
<evidence type="ECO:0000256" key="8">
    <source>
        <dbReference type="ARBA" id="ARBA00023027"/>
    </source>
</evidence>
<comment type="caution">
    <text evidence="13">The sequence shown here is derived from an EMBL/GenBank/DDBJ whole genome shotgun (WGS) entry which is preliminary data.</text>
</comment>
<dbReference type="OrthoDB" id="9759736at2"/>
<dbReference type="CDD" id="cd00114">
    <property type="entry name" value="LIGANc"/>
    <property type="match status" value="1"/>
</dbReference>
<evidence type="ECO:0000256" key="1">
    <source>
        <dbReference type="ARBA" id="ARBA00004067"/>
    </source>
</evidence>
<dbReference type="SMART" id="SM00278">
    <property type="entry name" value="HhH1"/>
    <property type="match status" value="4"/>
</dbReference>
<keyword evidence="11" id="KW-0464">Manganese</keyword>
<dbReference type="STRING" id="1963862.B4O97_00780"/>
<feature type="binding site" evidence="11">
    <location>
        <begin position="81"/>
        <end position="82"/>
    </location>
    <ligand>
        <name>NAD(+)</name>
        <dbReference type="ChEBI" id="CHEBI:57540"/>
    </ligand>
</feature>
<comment type="catalytic activity">
    <reaction evidence="10 11">
        <text>NAD(+) + (deoxyribonucleotide)n-3'-hydroxyl + 5'-phospho-(deoxyribonucleotide)m = (deoxyribonucleotide)n+m + AMP + beta-nicotinamide D-nucleotide.</text>
        <dbReference type="EC" id="6.5.1.2"/>
    </reaction>
</comment>
<protein>
    <recommendedName>
        <fullName evidence="11">DNA ligase</fullName>
        <ecNumber evidence="11">6.5.1.2</ecNumber>
    </recommendedName>
    <alternativeName>
        <fullName evidence="11">Polydeoxyribonucleotide synthase [NAD(+)]</fullName>
    </alternativeName>
</protein>
<evidence type="ECO:0000313" key="14">
    <source>
        <dbReference type="Proteomes" id="UP000192343"/>
    </source>
</evidence>
<dbReference type="InterPro" id="IPR001357">
    <property type="entry name" value="BRCT_dom"/>
</dbReference>
<keyword evidence="8 11" id="KW-0520">NAD</keyword>
<dbReference type="Gene3D" id="3.40.50.10190">
    <property type="entry name" value="BRCT domain"/>
    <property type="match status" value="1"/>
</dbReference>
<dbReference type="SUPFAM" id="SSF56091">
    <property type="entry name" value="DNA ligase/mRNA capping enzyme, catalytic domain"/>
    <property type="match status" value="1"/>
</dbReference>
<keyword evidence="9 11" id="KW-0234">DNA repair</keyword>
<dbReference type="GO" id="GO:0005829">
    <property type="term" value="C:cytosol"/>
    <property type="evidence" value="ECO:0007669"/>
    <property type="project" value="TreeGrafter"/>
</dbReference>
<keyword evidence="3 11" id="KW-0235">DNA replication</keyword>
<dbReference type="Gene3D" id="2.40.50.140">
    <property type="entry name" value="Nucleic acid-binding proteins"/>
    <property type="match status" value="1"/>
</dbReference>
<keyword evidence="6 11" id="KW-0862">Zinc</keyword>
<evidence type="ECO:0000256" key="4">
    <source>
        <dbReference type="ARBA" id="ARBA00022723"/>
    </source>
</evidence>
<dbReference type="InterPro" id="IPR013840">
    <property type="entry name" value="DNAligase_N"/>
</dbReference>
<dbReference type="InterPro" id="IPR001679">
    <property type="entry name" value="DNA_ligase"/>
</dbReference>
<feature type="binding site" evidence="11">
    <location>
        <position position="301"/>
    </location>
    <ligand>
        <name>NAD(+)</name>
        <dbReference type="ChEBI" id="CHEBI:57540"/>
    </ligand>
</feature>
<dbReference type="EC" id="6.5.1.2" evidence="11"/>
<dbReference type="PROSITE" id="PS50172">
    <property type="entry name" value="BRCT"/>
    <property type="match status" value="1"/>
</dbReference>
<dbReference type="SUPFAM" id="SSF50249">
    <property type="entry name" value="Nucleic acid-binding proteins"/>
    <property type="match status" value="1"/>
</dbReference>
<keyword evidence="5 11" id="KW-0227">DNA damage</keyword>
<dbReference type="InterPro" id="IPR036420">
    <property type="entry name" value="BRCT_dom_sf"/>
</dbReference>
<feature type="binding site" evidence="11">
    <location>
        <position position="168"/>
    </location>
    <ligand>
        <name>NAD(+)</name>
        <dbReference type="ChEBI" id="CHEBI:57540"/>
    </ligand>
</feature>
<dbReference type="InterPro" id="IPR010994">
    <property type="entry name" value="RuvA_2-like"/>
</dbReference>
<dbReference type="PANTHER" id="PTHR23389:SF9">
    <property type="entry name" value="DNA LIGASE"/>
    <property type="match status" value="1"/>
</dbReference>
<evidence type="ECO:0000256" key="9">
    <source>
        <dbReference type="ARBA" id="ARBA00023204"/>
    </source>
</evidence>
<dbReference type="AlphaFoldDB" id="A0A1Y1S3S8"/>
<feature type="binding site" evidence="11">
    <location>
        <position position="418"/>
    </location>
    <ligand>
        <name>Zn(2+)</name>
        <dbReference type="ChEBI" id="CHEBI:29105"/>
    </ligand>
</feature>
<dbReference type="Proteomes" id="UP000192343">
    <property type="component" value="Unassembled WGS sequence"/>
</dbReference>
<evidence type="ECO:0000256" key="2">
    <source>
        <dbReference type="ARBA" id="ARBA00022598"/>
    </source>
</evidence>
<dbReference type="GO" id="GO:0003677">
    <property type="term" value="F:DNA binding"/>
    <property type="evidence" value="ECO:0007669"/>
    <property type="project" value="InterPro"/>
</dbReference>
<dbReference type="Gene3D" id="3.30.470.30">
    <property type="entry name" value="DNA ligase/mRNA capping enzyme"/>
    <property type="match status" value="1"/>
</dbReference>
<dbReference type="PIRSF" id="PIRSF001604">
    <property type="entry name" value="LigA"/>
    <property type="match status" value="1"/>
</dbReference>
<evidence type="ECO:0000256" key="5">
    <source>
        <dbReference type="ARBA" id="ARBA00022763"/>
    </source>
</evidence>
<evidence type="ECO:0000313" key="13">
    <source>
        <dbReference type="EMBL" id="ORC38325.1"/>
    </source>
</evidence>
<dbReference type="InterPro" id="IPR003583">
    <property type="entry name" value="Hlx-hairpin-Hlx_DNA-bd_motif"/>
</dbReference>